<evidence type="ECO:0000313" key="2">
    <source>
        <dbReference type="Proteomes" id="UP000198406"/>
    </source>
</evidence>
<proteinExistence type="predicted"/>
<dbReference type="Proteomes" id="UP000198406">
    <property type="component" value="Unassembled WGS sequence"/>
</dbReference>
<reference evidence="1 2" key="1">
    <citation type="journal article" date="2015" name="Plant Cell">
        <title>Oil accumulation by the oleaginous diatom Fistulifera solaris as revealed by the genome and transcriptome.</title>
        <authorList>
            <person name="Tanaka T."/>
            <person name="Maeda Y."/>
            <person name="Veluchamy A."/>
            <person name="Tanaka M."/>
            <person name="Abida H."/>
            <person name="Marechal E."/>
            <person name="Bowler C."/>
            <person name="Muto M."/>
            <person name="Sunaga Y."/>
            <person name="Tanaka M."/>
            <person name="Yoshino T."/>
            <person name="Taniguchi T."/>
            <person name="Fukuda Y."/>
            <person name="Nemoto M."/>
            <person name="Matsumoto M."/>
            <person name="Wong P.S."/>
            <person name="Aburatani S."/>
            <person name="Fujibuchi W."/>
        </authorList>
    </citation>
    <scope>NUCLEOTIDE SEQUENCE [LARGE SCALE GENOMIC DNA]</scope>
    <source>
        <strain evidence="1 2">JPCC DA0580</strain>
    </source>
</reference>
<comment type="caution">
    <text evidence="1">The sequence shown here is derived from an EMBL/GenBank/DDBJ whole genome shotgun (WGS) entry which is preliminary data.</text>
</comment>
<dbReference type="OrthoDB" id="44419at2759"/>
<dbReference type="InParanoid" id="A0A1Z5JEJ4"/>
<organism evidence="1 2">
    <name type="scientific">Fistulifera solaris</name>
    <name type="common">Oleaginous diatom</name>
    <dbReference type="NCBI Taxonomy" id="1519565"/>
    <lineage>
        <taxon>Eukaryota</taxon>
        <taxon>Sar</taxon>
        <taxon>Stramenopiles</taxon>
        <taxon>Ochrophyta</taxon>
        <taxon>Bacillariophyta</taxon>
        <taxon>Bacillariophyceae</taxon>
        <taxon>Bacillariophycidae</taxon>
        <taxon>Naviculales</taxon>
        <taxon>Naviculaceae</taxon>
        <taxon>Fistulifera</taxon>
    </lineage>
</organism>
<dbReference type="PANTHER" id="PTHR31630">
    <property type="entry name" value="PHYTANOYL-COA DIOXYGENASE-RELATED-RELATED"/>
    <property type="match status" value="1"/>
</dbReference>
<name>A0A1Z5JEJ4_FISSO</name>
<dbReference type="SUPFAM" id="SSF63829">
    <property type="entry name" value="Calcium-dependent phosphotriesterase"/>
    <property type="match status" value="1"/>
</dbReference>
<dbReference type="PANTHER" id="PTHR31630:SF6">
    <property type="entry name" value="PHYTANOYL-COA DIOXYGENASE-RELATED"/>
    <property type="match status" value="1"/>
</dbReference>
<evidence type="ECO:0000313" key="1">
    <source>
        <dbReference type="EMBL" id="GAX12188.1"/>
    </source>
</evidence>
<sequence>MNELSVETPAANDIVERGYHVMSSLLTKDECTVAASLVNTFSQDISYQSISNPSEEGYGSGWLLGDLREILADRIFEPLYQTRELLSSKEGFAMHPNTTLQSDPTEPSEVIRAAVILTGSARMCCKSILMHEEIELHTGDVLLWRSSLSKDINLLHDNTSVLFYCAMIPALPLHTQNKTLLKQKLDAYLQRRTGDCHPDSECWIADEYRDDRRHYYRMGPPLLTLRQAELYGLIPYQRDKVEMERAVVRGIRFVDHYENTRPCPAVEDDSHLEFLTLSSSADNNGLLMGQDKYLGGIESPCGNYVYGVPGTARQVLRVELATKKVDLIGPTFPGPFKWLRGVPVPATSEYPAGCCIALPCNSLSILKIVPDRNEVYSFGESDLSENCNVESGWFYHGGNFSPTTGCIYAIPANANRVMKFNPYTDKIQFIGPDFGTGKQKWYGGIEGSDGCIYGIPHNETGVLKIDPNTDTVEIWYPKTPFPEGQWKWHGGLRSGHKIYGFPNNADQILVIDCHLRRIYAIGADLKSGRHRDDNCYKYLGGALTHDERFAYLFPCDAERVLKIDCHSDEVLLIGPIMTDGANKFQNGFVGRDGCLYGIPQRATGVLRIVPRDDGEDVVDIMDCGMMGVKDKFEGGVMGADGCIYCMPLRAKVCVKIVPATTRVSN</sequence>
<dbReference type="AlphaFoldDB" id="A0A1Z5JEJ4"/>
<dbReference type="EMBL" id="BDSP01000050">
    <property type="protein sequence ID" value="GAX12188.1"/>
    <property type="molecule type" value="Genomic_DNA"/>
</dbReference>
<accession>A0A1Z5JEJ4</accession>
<protein>
    <submittedName>
        <fullName evidence="1">Uncharacterized protein</fullName>
    </submittedName>
</protein>
<gene>
    <name evidence="1" type="ORF">FisN_1Hh114</name>
</gene>
<keyword evidence="2" id="KW-1185">Reference proteome</keyword>